<evidence type="ECO:0000313" key="19">
    <source>
        <dbReference type="EMBL" id="PKA65116.1"/>
    </source>
</evidence>
<dbReference type="Proteomes" id="UP000236161">
    <property type="component" value="Unassembled WGS sequence"/>
</dbReference>
<dbReference type="InterPro" id="IPR018848">
    <property type="entry name" value="WIYLD_domain"/>
</dbReference>
<evidence type="ECO:0000256" key="11">
    <source>
        <dbReference type="ARBA" id="ARBA00022833"/>
    </source>
</evidence>
<dbReference type="InterPro" id="IPR013083">
    <property type="entry name" value="Znf_RING/FYVE/PHD"/>
</dbReference>
<dbReference type="GO" id="GO:0005778">
    <property type="term" value="C:peroxisomal membrane"/>
    <property type="evidence" value="ECO:0007669"/>
    <property type="project" value="UniProtKB-SubCell"/>
</dbReference>
<dbReference type="GO" id="GO:0015031">
    <property type="term" value="P:protein transport"/>
    <property type="evidence" value="ECO:0007669"/>
    <property type="project" value="UniProtKB-KW"/>
</dbReference>
<reference evidence="19 20" key="1">
    <citation type="journal article" date="2017" name="Nature">
        <title>The Apostasia genome and the evolution of orchids.</title>
        <authorList>
            <person name="Zhang G.Q."/>
            <person name="Liu K.W."/>
            <person name="Li Z."/>
            <person name="Lohaus R."/>
            <person name="Hsiao Y.Y."/>
            <person name="Niu S.C."/>
            <person name="Wang J.Y."/>
            <person name="Lin Y.C."/>
            <person name="Xu Q."/>
            <person name="Chen L.J."/>
            <person name="Yoshida K."/>
            <person name="Fujiwara S."/>
            <person name="Wang Z.W."/>
            <person name="Zhang Y.Q."/>
            <person name="Mitsuda N."/>
            <person name="Wang M."/>
            <person name="Liu G.H."/>
            <person name="Pecoraro L."/>
            <person name="Huang H.X."/>
            <person name="Xiao X.J."/>
            <person name="Lin M."/>
            <person name="Wu X.Y."/>
            <person name="Wu W.L."/>
            <person name="Chen Y.Y."/>
            <person name="Chang S.B."/>
            <person name="Sakamoto S."/>
            <person name="Ohme-Takagi M."/>
            <person name="Yagi M."/>
            <person name="Zeng S.J."/>
            <person name="Shen C.Y."/>
            <person name="Yeh C.M."/>
            <person name="Luo Y.B."/>
            <person name="Tsai W.C."/>
            <person name="Van de Peer Y."/>
            <person name="Liu Z.J."/>
        </authorList>
    </citation>
    <scope>NUCLEOTIDE SEQUENCE [LARGE SCALE GENOMIC DNA]</scope>
    <source>
        <strain evidence="20">cv. Shenzhen</strain>
        <tissue evidence="19">Stem</tissue>
    </source>
</reference>
<dbReference type="Gene3D" id="3.30.40.10">
    <property type="entry name" value="Zinc/RING finger domain, C3HC4 (zinc finger)"/>
    <property type="match status" value="1"/>
</dbReference>
<dbReference type="SMART" id="SM00317">
    <property type="entry name" value="SET"/>
    <property type="match status" value="1"/>
</dbReference>
<keyword evidence="15" id="KW-0576">Peroxisome</keyword>
<dbReference type="CDD" id="cd10538">
    <property type="entry name" value="SET_SETDB-like"/>
    <property type="match status" value="1"/>
</dbReference>
<comment type="similarity">
    <text evidence="4">Belongs to the pex2/pex10/pex12 family.</text>
</comment>
<dbReference type="InterPro" id="IPR007728">
    <property type="entry name" value="Pre-SET_dom"/>
</dbReference>
<evidence type="ECO:0000256" key="16">
    <source>
        <dbReference type="ARBA" id="ARBA00029692"/>
    </source>
</evidence>
<comment type="function">
    <text evidence="17">Component of a retrotranslocation channel required for peroxisome organization by mediating export of the PEX5 receptor from peroxisomes to the cytosol, thereby promoting PEX5 recycling. The retrotranslocation channel is composed of PEX2, PEX10 and PEX12; each subunit contributing transmembrane segments that coassemble into an open channel that specifically allows the passage of PEX5 through the peroxisomal membrane. PEX12 also regulates PEX5 recycling by activating the E3 ubiquitin-protein ligase activity of PEX10. When PEX5 recycling is compromised, PEX12 stimulates PEX10-mediated polyubiquitination of PEX5, leading to its subsequent degradation.</text>
</comment>
<evidence type="ECO:0000256" key="13">
    <source>
        <dbReference type="ARBA" id="ARBA00022989"/>
    </source>
</evidence>
<dbReference type="GO" id="GO:0005694">
    <property type="term" value="C:chromosome"/>
    <property type="evidence" value="ECO:0007669"/>
    <property type="project" value="UniProtKB-SubCell"/>
</dbReference>
<dbReference type="Pfam" id="PF10440">
    <property type="entry name" value="WIYLD"/>
    <property type="match status" value="1"/>
</dbReference>
<dbReference type="Gene3D" id="1.10.8.850">
    <property type="entry name" value="Histone-lysine N methyltransferase , C-terminal domain-like"/>
    <property type="match status" value="1"/>
</dbReference>
<dbReference type="EMBL" id="KZ451896">
    <property type="protein sequence ID" value="PKA65116.1"/>
    <property type="molecule type" value="Genomic_DNA"/>
</dbReference>
<dbReference type="AlphaFoldDB" id="A0A2I0BBE8"/>
<dbReference type="PROSITE" id="PS50280">
    <property type="entry name" value="SET"/>
    <property type="match status" value="1"/>
</dbReference>
<evidence type="ECO:0000256" key="17">
    <source>
        <dbReference type="ARBA" id="ARBA00045862"/>
    </source>
</evidence>
<organism evidence="19 20">
    <name type="scientific">Apostasia shenzhenica</name>
    <dbReference type="NCBI Taxonomy" id="1088818"/>
    <lineage>
        <taxon>Eukaryota</taxon>
        <taxon>Viridiplantae</taxon>
        <taxon>Streptophyta</taxon>
        <taxon>Embryophyta</taxon>
        <taxon>Tracheophyta</taxon>
        <taxon>Spermatophyta</taxon>
        <taxon>Magnoliopsida</taxon>
        <taxon>Liliopsida</taxon>
        <taxon>Asparagales</taxon>
        <taxon>Orchidaceae</taxon>
        <taxon>Apostasioideae</taxon>
        <taxon>Apostasia</taxon>
    </lineage>
</organism>
<evidence type="ECO:0000256" key="9">
    <source>
        <dbReference type="ARBA" id="ARBA00022771"/>
    </source>
</evidence>
<dbReference type="SUPFAM" id="SSF57850">
    <property type="entry name" value="RING/U-box"/>
    <property type="match status" value="1"/>
</dbReference>
<keyword evidence="6" id="KW-0158">Chromosome</keyword>
<evidence type="ECO:0000256" key="4">
    <source>
        <dbReference type="ARBA" id="ARBA00008704"/>
    </source>
</evidence>
<dbReference type="InterPro" id="IPR046341">
    <property type="entry name" value="SET_dom_sf"/>
</dbReference>
<dbReference type="SMART" id="SM00468">
    <property type="entry name" value="PreSET"/>
    <property type="match status" value="1"/>
</dbReference>
<keyword evidence="7" id="KW-0812">Transmembrane</keyword>
<dbReference type="InterPro" id="IPR006845">
    <property type="entry name" value="Pex_N"/>
</dbReference>
<dbReference type="PANTHER" id="PTHR46450">
    <property type="entry name" value="INACTIVE HISTONE-LYSINE N-METHYLTRANSFERASE SUVR1-RELATED"/>
    <property type="match status" value="1"/>
</dbReference>
<comment type="pathway">
    <text evidence="3">Protein modification; protein ubiquitination.</text>
</comment>
<evidence type="ECO:0000256" key="2">
    <source>
        <dbReference type="ARBA" id="ARBA00004585"/>
    </source>
</evidence>
<dbReference type="InterPro" id="IPR001214">
    <property type="entry name" value="SET_dom"/>
</dbReference>
<keyword evidence="10" id="KW-0833">Ubl conjugation pathway</keyword>
<evidence type="ECO:0000256" key="5">
    <source>
        <dbReference type="ARBA" id="ARBA00022448"/>
    </source>
</evidence>
<evidence type="ECO:0000256" key="14">
    <source>
        <dbReference type="ARBA" id="ARBA00023136"/>
    </source>
</evidence>
<dbReference type="SUPFAM" id="SSF82199">
    <property type="entry name" value="SET domain"/>
    <property type="match status" value="1"/>
</dbReference>
<evidence type="ECO:0000256" key="1">
    <source>
        <dbReference type="ARBA" id="ARBA00004286"/>
    </source>
</evidence>
<evidence type="ECO:0000259" key="18">
    <source>
        <dbReference type="PROSITE" id="PS50280"/>
    </source>
</evidence>
<dbReference type="CDD" id="cd16451">
    <property type="entry name" value="mRING_PEX12"/>
    <property type="match status" value="1"/>
</dbReference>
<dbReference type="OrthoDB" id="107372at2759"/>
<keyword evidence="13" id="KW-1133">Transmembrane helix</keyword>
<comment type="subcellular location">
    <subcellularLocation>
        <location evidence="1">Chromosome</location>
    </subcellularLocation>
    <subcellularLocation>
        <location evidence="2">Peroxisome membrane</location>
        <topology evidence="2">Multi-pass membrane protein</topology>
    </subcellularLocation>
</comment>
<keyword evidence="14" id="KW-0472">Membrane</keyword>
<dbReference type="Gene3D" id="2.170.270.10">
    <property type="entry name" value="SET domain"/>
    <property type="match status" value="1"/>
</dbReference>
<dbReference type="STRING" id="1088818.A0A2I0BBE8"/>
<dbReference type="Pfam" id="PF00856">
    <property type="entry name" value="SET"/>
    <property type="match status" value="1"/>
</dbReference>
<keyword evidence="9" id="KW-0863">Zinc-finger</keyword>
<evidence type="ECO:0000256" key="3">
    <source>
        <dbReference type="ARBA" id="ARBA00004906"/>
    </source>
</evidence>
<gene>
    <name evidence="19" type="primary">PEX12</name>
    <name evidence="19" type="ORF">AXF42_Ash013237</name>
</gene>
<dbReference type="GO" id="GO:0008270">
    <property type="term" value="F:zinc ion binding"/>
    <property type="evidence" value="ECO:0007669"/>
    <property type="project" value="UniProtKB-KW"/>
</dbReference>
<protein>
    <recommendedName>
        <fullName evidence="16">Peroxin-12</fullName>
    </recommendedName>
</protein>
<dbReference type="Pfam" id="PF05033">
    <property type="entry name" value="Pre-SET"/>
    <property type="match status" value="1"/>
</dbReference>
<name>A0A2I0BBE8_9ASPA</name>
<dbReference type="FunFam" id="3.30.40.10:FF:000357">
    <property type="entry name" value="Peroxisome biogenesis protein 12"/>
    <property type="match status" value="1"/>
</dbReference>
<keyword evidence="8" id="KW-0479">Metal-binding</keyword>
<keyword evidence="5" id="KW-0813">Transport</keyword>
<evidence type="ECO:0000313" key="20">
    <source>
        <dbReference type="Proteomes" id="UP000236161"/>
    </source>
</evidence>
<evidence type="ECO:0000256" key="12">
    <source>
        <dbReference type="ARBA" id="ARBA00022927"/>
    </source>
</evidence>
<evidence type="ECO:0000256" key="8">
    <source>
        <dbReference type="ARBA" id="ARBA00022723"/>
    </source>
</evidence>
<dbReference type="PANTHER" id="PTHR46450:SF24">
    <property type="entry name" value="HISTONE-LYSINE N-METHYLTRANSFERASE SUVR4"/>
    <property type="match status" value="1"/>
</dbReference>
<dbReference type="GO" id="GO:0042054">
    <property type="term" value="F:histone methyltransferase activity"/>
    <property type="evidence" value="ECO:0007669"/>
    <property type="project" value="InterPro"/>
</dbReference>
<feature type="domain" description="SET" evidence="18">
    <location>
        <begin position="456"/>
        <end position="590"/>
    </location>
</feature>
<proteinExistence type="inferred from homology"/>
<evidence type="ECO:0000256" key="6">
    <source>
        <dbReference type="ARBA" id="ARBA00022454"/>
    </source>
</evidence>
<evidence type="ECO:0000256" key="7">
    <source>
        <dbReference type="ARBA" id="ARBA00022692"/>
    </source>
</evidence>
<evidence type="ECO:0000256" key="15">
    <source>
        <dbReference type="ARBA" id="ARBA00023140"/>
    </source>
</evidence>
<dbReference type="GO" id="GO:0005634">
    <property type="term" value="C:nucleus"/>
    <property type="evidence" value="ECO:0007669"/>
    <property type="project" value="InterPro"/>
</dbReference>
<dbReference type="InterPro" id="IPR043017">
    <property type="entry name" value="WIYLD_dom_sf"/>
</dbReference>
<keyword evidence="11" id="KW-0862">Zinc</keyword>
<keyword evidence="12" id="KW-0653">Protein transport</keyword>
<keyword evidence="20" id="KW-1185">Reference proteome</keyword>
<evidence type="ECO:0000256" key="10">
    <source>
        <dbReference type="ARBA" id="ARBA00022786"/>
    </source>
</evidence>
<dbReference type="Pfam" id="PF04757">
    <property type="entry name" value="Pex2_Pex12"/>
    <property type="match status" value="1"/>
</dbReference>
<sequence length="960" mass="107520">MAPPPPRVSAAMNAMSALGFSWETTKPVLKRLLTVYDNKWTHIEAENYRVLADAILDSLESRESGLNKDKHLSGGNKMVDDKDCTQITRHRDDKASDTISLTSFDVCVEEQMIDKSEPEKKKLRFSTRERGESIKCGVAQPFIAKKSGEIVLAQPLSSYERNGVASLQNSTIKILPQTLPNEICSLRRDRKAKQPVHRTLDKLIYKVENINGYNMQDSVVTLPYQGHQKMPIHDNSNKEIASISKCNITNPSICVDTSASHPSSMFSEITSSSSRGTTPKGFASQDMIPEVTALLANGKREYTNDNNKNSGDVEKNSLSLVLFKPPQHANSEMGIAAVLDSYDITRGEENVQISLKNGLRADHNMPSFQYIAKNIIYQNAYVNISLARIGDENCCSGCTGDCLAAPIPCACARETGGEYAYTSENLMKEEFLDSIISMKYHWQQKDLFFCKDCPVGGIGIVPKSYGKGLGVRTLEELPRGAFVCEYVGEILTNTELYFRQLHVTGKMRHTYPVLLDADWGAEQVLKDEEALCLDATFYGNVARFINHRCADANLIEVPVEIETPDHHYYHLAFFTVRKVEAFEELTWVGGQGTRPTFFEMAAAQQLPASLRAALSYSFGVIVSTCPSCSSFLPDLCFHRGSGLKETVPPQDASFSESLYGLRRRSIKASASRSTSDVESNSKLHISSLRKRQKVLSVVFLVVLPYLKSKLHSIYNKEREARLQESLWGNNDARLDDPYLFDQGDTPQTRFEVSTLEASNLTRIKKKIMATIGLSFSYQLLYLLDATRFYAPGLHALGIHVCRATGQELMDSSSKISRIRSGELERLRGPLWLKTVQRLLLSCVYTTLDYAQTGLIAAVFFFKMMEWWYQSAEERMSAPTVYPPPPPPPPPKVAEDGIPLPPDRTLCPLCFQKRVNPSVVSVSGFVFCYSCIFKYVSQYKRCPVTLLPATVEQIRRLFHDL</sequence>
<accession>A0A2I0BBE8</accession>